<dbReference type="HOGENOM" id="CLU_2654304_0_0_1"/>
<dbReference type="EMBL" id="KB445569">
    <property type="protein sequence ID" value="EMD96788.1"/>
    <property type="molecule type" value="Genomic_DNA"/>
</dbReference>
<dbReference type="AlphaFoldDB" id="M2VAS4"/>
<reference evidence="2" key="2">
    <citation type="journal article" date="2013" name="PLoS Genet.">
        <title>Comparative genome structure, secondary metabolite, and effector coding capacity across Cochliobolus pathogens.</title>
        <authorList>
            <person name="Condon B.J."/>
            <person name="Leng Y."/>
            <person name="Wu D."/>
            <person name="Bushley K.E."/>
            <person name="Ohm R.A."/>
            <person name="Otillar R."/>
            <person name="Martin J."/>
            <person name="Schackwitz W."/>
            <person name="Grimwood J."/>
            <person name="MohdZainudin N."/>
            <person name="Xue C."/>
            <person name="Wang R."/>
            <person name="Manning V.A."/>
            <person name="Dhillon B."/>
            <person name="Tu Z.J."/>
            <person name="Steffenson B.J."/>
            <person name="Salamov A."/>
            <person name="Sun H."/>
            <person name="Lowry S."/>
            <person name="LaButti K."/>
            <person name="Han J."/>
            <person name="Copeland A."/>
            <person name="Lindquist E."/>
            <person name="Barry K."/>
            <person name="Schmutz J."/>
            <person name="Baker S.E."/>
            <person name="Ciuffetti L.M."/>
            <person name="Grigoriev I.V."/>
            <person name="Zhong S."/>
            <person name="Turgeon B.G."/>
        </authorList>
    </citation>
    <scope>NUCLEOTIDE SEQUENCE [LARGE SCALE GENOMIC DNA]</scope>
    <source>
        <strain evidence="2">C5 / ATCC 48332 / race O</strain>
    </source>
</reference>
<organism evidence="1 2">
    <name type="scientific">Cochliobolus heterostrophus (strain C5 / ATCC 48332 / race O)</name>
    <name type="common">Southern corn leaf blight fungus</name>
    <name type="synonym">Bipolaris maydis</name>
    <dbReference type="NCBI Taxonomy" id="701091"/>
    <lineage>
        <taxon>Eukaryota</taxon>
        <taxon>Fungi</taxon>
        <taxon>Dikarya</taxon>
        <taxon>Ascomycota</taxon>
        <taxon>Pezizomycotina</taxon>
        <taxon>Dothideomycetes</taxon>
        <taxon>Pleosporomycetidae</taxon>
        <taxon>Pleosporales</taxon>
        <taxon>Pleosporineae</taxon>
        <taxon>Pleosporaceae</taxon>
        <taxon>Bipolaris</taxon>
    </lineage>
</organism>
<dbReference type="Proteomes" id="UP000016936">
    <property type="component" value="Unassembled WGS sequence"/>
</dbReference>
<evidence type="ECO:0000313" key="1">
    <source>
        <dbReference type="EMBL" id="EMD96788.1"/>
    </source>
</evidence>
<reference evidence="1 2" key="1">
    <citation type="journal article" date="2012" name="PLoS Pathog.">
        <title>Diverse lifestyles and strategies of plant pathogenesis encoded in the genomes of eighteen Dothideomycetes fungi.</title>
        <authorList>
            <person name="Ohm R.A."/>
            <person name="Feau N."/>
            <person name="Henrissat B."/>
            <person name="Schoch C.L."/>
            <person name="Horwitz B.A."/>
            <person name="Barry K.W."/>
            <person name="Condon B.J."/>
            <person name="Copeland A.C."/>
            <person name="Dhillon B."/>
            <person name="Glaser F."/>
            <person name="Hesse C.N."/>
            <person name="Kosti I."/>
            <person name="LaButti K."/>
            <person name="Lindquist E.A."/>
            <person name="Lucas S."/>
            <person name="Salamov A.A."/>
            <person name="Bradshaw R.E."/>
            <person name="Ciuffetti L."/>
            <person name="Hamelin R.C."/>
            <person name="Kema G.H.J."/>
            <person name="Lawrence C."/>
            <person name="Scott J.A."/>
            <person name="Spatafora J.W."/>
            <person name="Turgeon B.G."/>
            <person name="de Wit P.J.G.M."/>
            <person name="Zhong S."/>
            <person name="Goodwin S.B."/>
            <person name="Grigoriev I.V."/>
        </authorList>
    </citation>
    <scope>NUCLEOTIDE SEQUENCE [LARGE SCALE GENOMIC DNA]</scope>
    <source>
        <strain evidence="2">C5 / ATCC 48332 / race O</strain>
    </source>
</reference>
<proteinExistence type="predicted"/>
<sequence>MSDQTKVLHSTGGQHVLLPSRSIVHGELWCLPVGGSGVDAELKGQELDRWWDTVEGEKANAKVLAKKTVAMVAVYV</sequence>
<protein>
    <submittedName>
        <fullName evidence="1">Uncharacterized protein</fullName>
    </submittedName>
</protein>
<accession>M2VAS4</accession>
<evidence type="ECO:0000313" key="2">
    <source>
        <dbReference type="Proteomes" id="UP000016936"/>
    </source>
</evidence>
<name>M2VAS4_COCH5</name>
<keyword evidence="2" id="KW-1185">Reference proteome</keyword>
<gene>
    <name evidence="1" type="ORF">COCHEDRAFT_1018561</name>
</gene>